<reference evidence="3 4" key="1">
    <citation type="submission" date="2009-08" db="EMBL/GenBank/DDBJ databases">
        <title>The draft genome of Rhodobacter sp. SW2.</title>
        <authorList>
            <consortium name="US DOE Joint Genome Institute (JGI-PGF)"/>
            <person name="Lucas S."/>
            <person name="Copeland A."/>
            <person name="Lapidus A."/>
            <person name="Glavina del Rio T."/>
            <person name="Tice H."/>
            <person name="Bruce D."/>
            <person name="Goodwin L."/>
            <person name="Pitluck S."/>
            <person name="Larimer F."/>
            <person name="Land M.L."/>
            <person name="Hauser L."/>
            <person name="Emerson D."/>
        </authorList>
    </citation>
    <scope>NUCLEOTIDE SEQUENCE [LARGE SCALE GENOMIC DNA]</scope>
    <source>
        <strain evidence="3 4">SW2</strain>
    </source>
</reference>
<gene>
    <name evidence="3" type="ORF">Rsw2DRAFT_3279</name>
</gene>
<organism evidence="3 4">
    <name type="scientific">Rhodobacter ferrooxidans</name>
    <dbReference type="NCBI Taxonomy" id="371731"/>
    <lineage>
        <taxon>Bacteria</taxon>
        <taxon>Pseudomonadati</taxon>
        <taxon>Pseudomonadota</taxon>
        <taxon>Alphaproteobacteria</taxon>
        <taxon>Rhodobacterales</taxon>
        <taxon>Rhodobacter group</taxon>
        <taxon>Rhodobacter</taxon>
    </lineage>
</organism>
<name>C8S5F0_9RHOB</name>
<dbReference type="GO" id="GO:0005737">
    <property type="term" value="C:cytoplasm"/>
    <property type="evidence" value="ECO:0007669"/>
    <property type="project" value="TreeGrafter"/>
</dbReference>
<comment type="caution">
    <text evidence="3">The sequence shown here is derived from an EMBL/GenBank/DDBJ whole genome shotgun (WGS) entry which is preliminary data.</text>
</comment>
<dbReference type="Gene3D" id="3.60.21.10">
    <property type="match status" value="1"/>
</dbReference>
<dbReference type="PANTHER" id="PTHR42850:SF2">
    <property type="entry name" value="BLL5683 PROTEIN"/>
    <property type="match status" value="1"/>
</dbReference>
<dbReference type="Proteomes" id="UP000010121">
    <property type="component" value="Unassembled WGS sequence"/>
</dbReference>
<dbReference type="PIRSF" id="PIRSF000883">
    <property type="entry name" value="Pesterase_MJ0912"/>
    <property type="match status" value="1"/>
</dbReference>
<dbReference type="AlphaFoldDB" id="C8S5F0"/>
<dbReference type="Pfam" id="PF12850">
    <property type="entry name" value="Metallophos_2"/>
    <property type="match status" value="1"/>
</dbReference>
<dbReference type="RefSeq" id="WP_008032994.1">
    <property type="nucleotide sequence ID" value="NZ_ACYY01000034.1"/>
</dbReference>
<dbReference type="eggNOG" id="COG0639">
    <property type="taxonomic scope" value="Bacteria"/>
</dbReference>
<dbReference type="InterPro" id="IPR029052">
    <property type="entry name" value="Metallo-depent_PP-like"/>
</dbReference>
<accession>C8S5F0</accession>
<sequence>MRIAILTDIHGNREALTAVLADLADRHIDQIAILGDIVGYGPDPDWCTDAVMAMVQAGAFCVMGNHDSAIGNTNEMMNADARRVIDWSRDRLSDGQKAFLAGLPMTEVLDDLMFVHASANHPTDWIYVTSAHKAMPSFRVCGSRAIFCGHVHVPALICCDGGGRVTEQRFVMGMPMPLIRSRRWLAVVGSVGQPRDHNPRASYAVYDMGKNELTFRRVGYDNAATAEKLRKAGLPESLAARLMRGE</sequence>
<dbReference type="PANTHER" id="PTHR42850">
    <property type="entry name" value="METALLOPHOSPHOESTERASE"/>
    <property type="match status" value="1"/>
</dbReference>
<evidence type="ECO:0000256" key="1">
    <source>
        <dbReference type="ARBA" id="ARBA00008950"/>
    </source>
</evidence>
<proteinExistence type="inferred from homology"/>
<evidence type="ECO:0000259" key="2">
    <source>
        <dbReference type="Pfam" id="PF12850"/>
    </source>
</evidence>
<dbReference type="GO" id="GO:0016791">
    <property type="term" value="F:phosphatase activity"/>
    <property type="evidence" value="ECO:0007669"/>
    <property type="project" value="TreeGrafter"/>
</dbReference>
<dbReference type="InterPro" id="IPR011152">
    <property type="entry name" value="Pesterase_MJ0912"/>
</dbReference>
<evidence type="ECO:0000313" key="3">
    <source>
        <dbReference type="EMBL" id="EEW23763.1"/>
    </source>
</evidence>
<dbReference type="EMBL" id="ACYY01000034">
    <property type="protein sequence ID" value="EEW23763.1"/>
    <property type="molecule type" value="Genomic_DNA"/>
</dbReference>
<dbReference type="CDD" id="cd00838">
    <property type="entry name" value="MPP_superfamily"/>
    <property type="match status" value="1"/>
</dbReference>
<protein>
    <submittedName>
        <fullName evidence="3">Metallophosphoesterase</fullName>
    </submittedName>
</protein>
<dbReference type="STRING" id="371731.Rsw2DRAFT_3279"/>
<evidence type="ECO:0000313" key="4">
    <source>
        <dbReference type="Proteomes" id="UP000010121"/>
    </source>
</evidence>
<dbReference type="SUPFAM" id="SSF56300">
    <property type="entry name" value="Metallo-dependent phosphatases"/>
    <property type="match status" value="1"/>
</dbReference>
<comment type="similarity">
    <text evidence="1">Belongs to the metallophosphoesterase superfamily. YfcE family.</text>
</comment>
<dbReference type="InterPro" id="IPR050126">
    <property type="entry name" value="Ap4A_hydrolase"/>
</dbReference>
<keyword evidence="4" id="KW-1185">Reference proteome</keyword>
<dbReference type="InterPro" id="IPR024654">
    <property type="entry name" value="Calcineurin-like_PHP_lpxH"/>
</dbReference>
<feature type="domain" description="Calcineurin-like phosphoesterase" evidence="2">
    <location>
        <begin position="1"/>
        <end position="209"/>
    </location>
</feature>